<evidence type="ECO:0000313" key="9">
    <source>
        <dbReference type="EMBL" id="MBC8333688.1"/>
    </source>
</evidence>
<dbReference type="PIRSF" id="PIRSF036894">
    <property type="entry name" value="PMI_Firm_short"/>
    <property type="match status" value="1"/>
</dbReference>
<evidence type="ECO:0000256" key="4">
    <source>
        <dbReference type="ARBA" id="ARBA00030762"/>
    </source>
</evidence>
<name>A0A8J6TDR3_9CHLR</name>
<dbReference type="EMBL" id="JACNJN010000018">
    <property type="protein sequence ID" value="MBC8333688.1"/>
    <property type="molecule type" value="Genomic_DNA"/>
</dbReference>
<keyword evidence="2 5" id="KW-0862">Zinc</keyword>
<evidence type="ECO:0000256" key="1">
    <source>
        <dbReference type="ARBA" id="ARBA00022723"/>
    </source>
</evidence>
<dbReference type="SUPFAM" id="SSF51182">
    <property type="entry name" value="RmlC-like cupins"/>
    <property type="match status" value="1"/>
</dbReference>
<dbReference type="Proteomes" id="UP000614469">
    <property type="component" value="Unassembled WGS sequence"/>
</dbReference>
<evidence type="ECO:0000256" key="3">
    <source>
        <dbReference type="ARBA" id="ARBA00029741"/>
    </source>
</evidence>
<protein>
    <recommendedName>
        <fullName evidence="3">Phosphohexomutase</fullName>
    </recommendedName>
    <alternativeName>
        <fullName evidence="4">Phosphomannose isomerase</fullName>
    </alternativeName>
</protein>
<dbReference type="GO" id="GO:0004476">
    <property type="term" value="F:mannose-6-phosphate isomerase activity"/>
    <property type="evidence" value="ECO:0007669"/>
    <property type="project" value="InterPro"/>
</dbReference>
<evidence type="ECO:0000256" key="5">
    <source>
        <dbReference type="PIRSR" id="PIRSR036894-1"/>
    </source>
</evidence>
<reference evidence="9 10" key="1">
    <citation type="submission" date="2020-08" db="EMBL/GenBank/DDBJ databases">
        <title>Bridging the membrane lipid divide: bacteria of the FCB group superphylum have the potential to synthesize archaeal ether lipids.</title>
        <authorList>
            <person name="Villanueva L."/>
            <person name="Von Meijenfeldt F.A.B."/>
            <person name="Westbye A.B."/>
            <person name="Yadav S."/>
            <person name="Hopmans E.C."/>
            <person name="Dutilh B.E."/>
            <person name="Sinninghe Damste J.S."/>
        </authorList>
    </citation>
    <scope>NUCLEOTIDE SEQUENCE [LARGE SCALE GENOMIC DNA]</scope>
    <source>
        <strain evidence="9">NIOZ-UU36</strain>
    </source>
</reference>
<dbReference type="InterPro" id="IPR051804">
    <property type="entry name" value="Carb_Metab_Reg_Kinase/Isom"/>
</dbReference>
<feature type="binding site" evidence="5">
    <location>
        <position position="180"/>
    </location>
    <ligand>
        <name>Zn(2+)</name>
        <dbReference type="ChEBI" id="CHEBI:29105"/>
    </ligand>
</feature>
<organism evidence="9 10">
    <name type="scientific">Candidatus Desulfolinea nitratireducens</name>
    <dbReference type="NCBI Taxonomy" id="2841698"/>
    <lineage>
        <taxon>Bacteria</taxon>
        <taxon>Bacillati</taxon>
        <taxon>Chloroflexota</taxon>
        <taxon>Anaerolineae</taxon>
        <taxon>Anaerolineales</taxon>
        <taxon>Anaerolineales incertae sedis</taxon>
        <taxon>Candidatus Desulfolinea</taxon>
    </lineage>
</organism>
<dbReference type="InterPro" id="IPR011051">
    <property type="entry name" value="RmlC_Cupin_sf"/>
</dbReference>
<feature type="binding site" evidence="5">
    <location>
        <position position="103"/>
    </location>
    <ligand>
        <name>Zn(2+)</name>
        <dbReference type="ChEBI" id="CHEBI:29105"/>
    </ligand>
</feature>
<dbReference type="InterPro" id="IPR049071">
    <property type="entry name" value="MPI_cupin_dom"/>
</dbReference>
<evidence type="ECO:0000256" key="2">
    <source>
        <dbReference type="ARBA" id="ARBA00022833"/>
    </source>
</evidence>
<dbReference type="AlphaFoldDB" id="A0A8J6TDR3"/>
<feature type="domain" description="Mannose-6-phosphate isomerase cupin" evidence="8">
    <location>
        <begin position="248"/>
        <end position="316"/>
    </location>
</feature>
<proteinExistence type="predicted"/>
<comment type="caution">
    <text evidence="9">The sequence shown here is derived from an EMBL/GenBank/DDBJ whole genome shotgun (WGS) entry which is preliminary data.</text>
</comment>
<sequence>MSEENFYPMIVNPLFRHYVWGGQSLKKVFTEFEDDKSPLAEVWLLGADNQIANGFLAGRTLSDVSKEFGKSLLGSELAKKNNNQFPLLIKILDCAQRLSLQVHPNDEQALELEGSGFRGKTEAWHVLEADSNASLIAGLKNNISKDEVEQRIRQGEILDIVKSHSVKKNDTVFVGAGTIHALGPGTLIYEVQQMSDLTYRVHDWDRPETDERPLHIEKSIKVIDPDIDVKILHFDPSVDTFTRPLVKCQKFILEALESSGRTVDLDTQGQGFHILTVIDGELRLIAGKESISLKKFQSVLIPANFGTYQGSGEFRALKAQAL</sequence>
<dbReference type="Pfam" id="PF20511">
    <property type="entry name" value="PMI_typeI_cat"/>
    <property type="match status" value="1"/>
</dbReference>
<gene>
    <name evidence="9" type="ORF">H8E29_00330</name>
</gene>
<dbReference type="InterPro" id="IPR046457">
    <property type="entry name" value="PMI_typeI_cat"/>
</dbReference>
<evidence type="ECO:0000313" key="10">
    <source>
        <dbReference type="Proteomes" id="UP000614469"/>
    </source>
</evidence>
<feature type="active site" evidence="6">
    <location>
        <position position="200"/>
    </location>
</feature>
<dbReference type="PANTHER" id="PTHR42742">
    <property type="entry name" value="TRANSCRIPTIONAL REPRESSOR MPRA"/>
    <property type="match status" value="1"/>
</dbReference>
<comment type="cofactor">
    <cofactor evidence="5">
        <name>Zn(2+)</name>
        <dbReference type="ChEBI" id="CHEBI:29105"/>
    </cofactor>
    <text evidence="5">Binds 1 zinc ion per subunit.</text>
</comment>
<dbReference type="CDD" id="cd07010">
    <property type="entry name" value="cupin_PMI_type_I_N_bac"/>
    <property type="match status" value="1"/>
</dbReference>
<dbReference type="PANTHER" id="PTHR42742:SF3">
    <property type="entry name" value="FRUCTOKINASE"/>
    <property type="match status" value="1"/>
</dbReference>
<dbReference type="Gene3D" id="2.60.120.10">
    <property type="entry name" value="Jelly Rolls"/>
    <property type="match status" value="2"/>
</dbReference>
<dbReference type="GO" id="GO:0008270">
    <property type="term" value="F:zinc ion binding"/>
    <property type="evidence" value="ECO:0007669"/>
    <property type="project" value="InterPro"/>
</dbReference>
<dbReference type="GO" id="GO:0005975">
    <property type="term" value="P:carbohydrate metabolic process"/>
    <property type="evidence" value="ECO:0007669"/>
    <property type="project" value="InterPro"/>
</dbReference>
<evidence type="ECO:0000259" key="7">
    <source>
        <dbReference type="Pfam" id="PF20511"/>
    </source>
</evidence>
<feature type="binding site" evidence="5">
    <location>
        <position position="122"/>
    </location>
    <ligand>
        <name>Zn(2+)</name>
        <dbReference type="ChEBI" id="CHEBI:29105"/>
    </ligand>
</feature>
<dbReference type="InterPro" id="IPR014710">
    <property type="entry name" value="RmlC-like_jellyroll"/>
</dbReference>
<evidence type="ECO:0000256" key="6">
    <source>
        <dbReference type="PIRSR" id="PIRSR036894-2"/>
    </source>
</evidence>
<dbReference type="Pfam" id="PF21621">
    <property type="entry name" value="MPI_cupin_dom"/>
    <property type="match status" value="1"/>
</dbReference>
<evidence type="ECO:0000259" key="8">
    <source>
        <dbReference type="Pfam" id="PF21621"/>
    </source>
</evidence>
<dbReference type="InterPro" id="IPR014628">
    <property type="entry name" value="Man6P_isomerase_Firm_short"/>
</dbReference>
<feature type="domain" description="Phosphomannose isomerase type I catalytic" evidence="7">
    <location>
        <begin position="13"/>
        <end position="112"/>
    </location>
</feature>
<accession>A0A8J6TDR3</accession>
<keyword evidence="1 5" id="KW-0479">Metal-binding</keyword>
<keyword evidence="9" id="KW-0413">Isomerase</keyword>